<dbReference type="GO" id="GO:0005737">
    <property type="term" value="C:cytoplasm"/>
    <property type="evidence" value="ECO:0007669"/>
    <property type="project" value="TreeGrafter"/>
</dbReference>
<proteinExistence type="predicted"/>
<dbReference type="InterPro" id="IPR023214">
    <property type="entry name" value="HAD_sf"/>
</dbReference>
<keyword evidence="1" id="KW-0378">Hydrolase</keyword>
<dbReference type="InterPro" id="IPR006357">
    <property type="entry name" value="HAD-SF_hydro_IIA"/>
</dbReference>
<accession>A0A327KNF9</accession>
<keyword evidence="2" id="KW-1185">Reference proteome</keyword>
<dbReference type="Pfam" id="PF13242">
    <property type="entry name" value="Hydrolase_like"/>
    <property type="match status" value="1"/>
</dbReference>
<dbReference type="NCBIfam" id="TIGR01460">
    <property type="entry name" value="HAD-SF-IIA"/>
    <property type="match status" value="1"/>
</dbReference>
<dbReference type="EMBL" id="NPEX01000284">
    <property type="protein sequence ID" value="RAI39514.1"/>
    <property type="molecule type" value="Genomic_DNA"/>
</dbReference>
<dbReference type="Gene3D" id="3.40.50.1000">
    <property type="entry name" value="HAD superfamily/HAD-like"/>
    <property type="match status" value="2"/>
</dbReference>
<dbReference type="OrthoDB" id="9791073at2"/>
<dbReference type="Pfam" id="PF13344">
    <property type="entry name" value="Hydrolase_6"/>
    <property type="match status" value="1"/>
</dbReference>
<name>A0A327KNF9_9BRAD</name>
<dbReference type="NCBIfam" id="TIGR01459">
    <property type="entry name" value="HAD-SF-IIA-hyp4"/>
    <property type="match status" value="1"/>
</dbReference>
<evidence type="ECO:0000313" key="1">
    <source>
        <dbReference type="EMBL" id="RAI39514.1"/>
    </source>
</evidence>
<dbReference type="CDD" id="cd07525">
    <property type="entry name" value="HAD_like"/>
    <property type="match status" value="1"/>
</dbReference>
<dbReference type="InterPro" id="IPR006356">
    <property type="entry name" value="HAD-SF_hydro_IIA_hyp3"/>
</dbReference>
<dbReference type="SUPFAM" id="SSF56784">
    <property type="entry name" value="HAD-like"/>
    <property type="match status" value="1"/>
</dbReference>
<reference evidence="1 2" key="1">
    <citation type="submission" date="2017-07" db="EMBL/GenBank/DDBJ databases">
        <title>Draft Genome Sequences of Select Purple Nonsulfur Bacteria.</title>
        <authorList>
            <person name="Lasarre B."/>
            <person name="Mckinlay J.B."/>
        </authorList>
    </citation>
    <scope>NUCLEOTIDE SEQUENCE [LARGE SCALE GENOMIC DNA]</scope>
    <source>
        <strain evidence="1 2">DSM 5909</strain>
    </source>
</reference>
<evidence type="ECO:0000313" key="2">
    <source>
        <dbReference type="Proteomes" id="UP000249130"/>
    </source>
</evidence>
<protein>
    <submittedName>
        <fullName evidence="1">TIGR01459 family HAD-type hydrolase</fullName>
    </submittedName>
</protein>
<dbReference type="AlphaFoldDB" id="A0A327KNF9"/>
<dbReference type="PANTHER" id="PTHR19288:SF90">
    <property type="entry name" value="OS08G0542600 PROTEIN"/>
    <property type="match status" value="1"/>
</dbReference>
<sequence length="291" mass="31575">MPMSIPFPLLTDHFAPLASRYDVAFCDVWGVIHNGVAPFPETVDALQRFRAGGGRVVLLTNAPRDGDVVVQFLDGLKVPRDAYDAVVTSGDVARAEIEARRADAALHIGPERDTSMFDDLDLRFTDVEHADYVICSGLYDDETETPDDYRDLLAAMRRRELFMVCANPDRVVERGNVLVYCAGAIADAYEAVGGGVMFTGKPYRPIYERALACAQRLRGADVPLDRVVAIGDSVRTDLRGASGFGIDCLFVTAGIHAEELGGRDSIDHGALAAIFTDAGILPAAVTRRLAW</sequence>
<dbReference type="Proteomes" id="UP000249130">
    <property type="component" value="Unassembled WGS sequence"/>
</dbReference>
<organism evidence="1 2">
    <name type="scientific">Rhodoplanes roseus</name>
    <dbReference type="NCBI Taxonomy" id="29409"/>
    <lineage>
        <taxon>Bacteria</taxon>
        <taxon>Pseudomonadati</taxon>
        <taxon>Pseudomonadota</taxon>
        <taxon>Alphaproteobacteria</taxon>
        <taxon>Hyphomicrobiales</taxon>
        <taxon>Nitrobacteraceae</taxon>
        <taxon>Rhodoplanes</taxon>
    </lineage>
</organism>
<gene>
    <name evidence="1" type="ORF">CH341_25700</name>
</gene>
<comment type="caution">
    <text evidence="1">The sequence shown here is derived from an EMBL/GenBank/DDBJ whole genome shotgun (WGS) entry which is preliminary data.</text>
</comment>
<dbReference type="GO" id="GO:0016791">
    <property type="term" value="F:phosphatase activity"/>
    <property type="evidence" value="ECO:0007669"/>
    <property type="project" value="TreeGrafter"/>
</dbReference>
<dbReference type="InterPro" id="IPR036412">
    <property type="entry name" value="HAD-like_sf"/>
</dbReference>
<dbReference type="PANTHER" id="PTHR19288">
    <property type="entry name" value="4-NITROPHENYLPHOSPHATASE-RELATED"/>
    <property type="match status" value="1"/>
</dbReference>